<dbReference type="PANTHER" id="PTHR22603:SF93">
    <property type="entry name" value="RE24176P"/>
    <property type="match status" value="1"/>
</dbReference>
<dbReference type="SUPFAM" id="SSF56112">
    <property type="entry name" value="Protein kinase-like (PK-like)"/>
    <property type="match status" value="1"/>
</dbReference>
<dbReference type="Gene3D" id="3.30.200.20">
    <property type="entry name" value="Phosphorylase Kinase, domain 1"/>
    <property type="match status" value="1"/>
</dbReference>
<dbReference type="InterPro" id="IPR011009">
    <property type="entry name" value="Kinase-like_dom_sf"/>
</dbReference>
<keyword evidence="4" id="KW-1185">Reference proteome</keyword>
<dbReference type="GO" id="GO:0004305">
    <property type="term" value="F:ethanolamine kinase activity"/>
    <property type="evidence" value="ECO:0007669"/>
    <property type="project" value="TreeGrafter"/>
</dbReference>
<sequence>MHGPIFLDFIPLQSSLVHDDIQLLGLHCGGFSFVWLDLPHLPFLLQRRSSSFSVTFDLRPKMGIKTIELLKGCASNDELVEVLLSVAEDFGDIIEDVSSLVVEPLKGGMTNEVIKISWPAKNDGHHIRSVLVRLYGEGVEVLFDKEVEIQTFEWMSKHGHGPRLLGSFTNGRVEEFLHARVYCSPLFSSVMMVLTCLVVIIIIGLIINFFNKRKIY</sequence>
<dbReference type="GO" id="GO:0005737">
    <property type="term" value="C:cytoplasm"/>
    <property type="evidence" value="ECO:0007669"/>
    <property type="project" value="TreeGrafter"/>
</dbReference>
<dbReference type="AlphaFoldDB" id="A0AAN9IKT0"/>
<dbReference type="EMBL" id="JAYWIO010000003">
    <property type="protein sequence ID" value="KAK7277376.1"/>
    <property type="molecule type" value="Genomic_DNA"/>
</dbReference>
<proteinExistence type="inferred from homology"/>
<evidence type="ECO:0000256" key="2">
    <source>
        <dbReference type="SAM" id="Phobius"/>
    </source>
</evidence>
<comment type="caution">
    <text evidence="3">The sequence shown here is derived from an EMBL/GenBank/DDBJ whole genome shotgun (WGS) entry which is preliminary data.</text>
</comment>
<feature type="transmembrane region" description="Helical" evidence="2">
    <location>
        <begin position="186"/>
        <end position="210"/>
    </location>
</feature>
<evidence type="ECO:0000313" key="3">
    <source>
        <dbReference type="EMBL" id="KAK7277376.1"/>
    </source>
</evidence>
<dbReference type="Proteomes" id="UP001372338">
    <property type="component" value="Unassembled WGS sequence"/>
</dbReference>
<dbReference type="Gene3D" id="3.90.1200.10">
    <property type="match status" value="1"/>
</dbReference>
<keyword evidence="2" id="KW-0472">Membrane</keyword>
<reference evidence="3 4" key="1">
    <citation type="submission" date="2024-01" db="EMBL/GenBank/DDBJ databases">
        <title>The genomes of 5 underutilized Papilionoideae crops provide insights into root nodulation and disease resistanc.</title>
        <authorList>
            <person name="Yuan L."/>
        </authorList>
    </citation>
    <scope>NUCLEOTIDE SEQUENCE [LARGE SCALE GENOMIC DNA]</scope>
    <source>
        <strain evidence="3">ZHUSHIDOU_FW_LH</strain>
        <tissue evidence="3">Leaf</tissue>
    </source>
</reference>
<keyword evidence="2" id="KW-1133">Transmembrane helix</keyword>
<accession>A0AAN9IKT0</accession>
<comment type="similarity">
    <text evidence="1">Belongs to the choline/ethanolamine kinase family.</text>
</comment>
<keyword evidence="2" id="KW-0812">Transmembrane</keyword>
<protein>
    <submittedName>
        <fullName evidence="3">Uncharacterized protein</fullName>
    </submittedName>
</protein>
<dbReference type="GO" id="GO:0006646">
    <property type="term" value="P:phosphatidylethanolamine biosynthetic process"/>
    <property type="evidence" value="ECO:0007669"/>
    <property type="project" value="TreeGrafter"/>
</dbReference>
<organism evidence="3 4">
    <name type="scientific">Crotalaria pallida</name>
    <name type="common">Smooth rattlebox</name>
    <name type="synonym">Crotalaria striata</name>
    <dbReference type="NCBI Taxonomy" id="3830"/>
    <lineage>
        <taxon>Eukaryota</taxon>
        <taxon>Viridiplantae</taxon>
        <taxon>Streptophyta</taxon>
        <taxon>Embryophyta</taxon>
        <taxon>Tracheophyta</taxon>
        <taxon>Spermatophyta</taxon>
        <taxon>Magnoliopsida</taxon>
        <taxon>eudicotyledons</taxon>
        <taxon>Gunneridae</taxon>
        <taxon>Pentapetalae</taxon>
        <taxon>rosids</taxon>
        <taxon>fabids</taxon>
        <taxon>Fabales</taxon>
        <taxon>Fabaceae</taxon>
        <taxon>Papilionoideae</taxon>
        <taxon>50 kb inversion clade</taxon>
        <taxon>genistoids sensu lato</taxon>
        <taxon>core genistoids</taxon>
        <taxon>Crotalarieae</taxon>
        <taxon>Crotalaria</taxon>
    </lineage>
</organism>
<dbReference type="GO" id="GO:0004103">
    <property type="term" value="F:choline kinase activity"/>
    <property type="evidence" value="ECO:0007669"/>
    <property type="project" value="TreeGrafter"/>
</dbReference>
<evidence type="ECO:0000313" key="4">
    <source>
        <dbReference type="Proteomes" id="UP001372338"/>
    </source>
</evidence>
<gene>
    <name evidence="3" type="ORF">RIF29_18527</name>
</gene>
<dbReference type="PANTHER" id="PTHR22603">
    <property type="entry name" value="CHOLINE/ETHANOALAMINE KINASE"/>
    <property type="match status" value="1"/>
</dbReference>
<evidence type="ECO:0000256" key="1">
    <source>
        <dbReference type="ARBA" id="ARBA00038211"/>
    </source>
</evidence>
<dbReference type="Pfam" id="PF01633">
    <property type="entry name" value="Choline_kinase"/>
    <property type="match status" value="1"/>
</dbReference>
<name>A0AAN9IKT0_CROPI</name>